<evidence type="ECO:0000259" key="6">
    <source>
        <dbReference type="PROSITE" id="PS50157"/>
    </source>
</evidence>
<dbReference type="GO" id="GO:0008270">
    <property type="term" value="F:zinc ion binding"/>
    <property type="evidence" value="ECO:0007669"/>
    <property type="project" value="UniProtKB-KW"/>
</dbReference>
<feature type="compositionally biased region" description="Acidic residues" evidence="5">
    <location>
        <begin position="2223"/>
        <end position="2242"/>
    </location>
</feature>
<feature type="region of interest" description="Disordered" evidence="5">
    <location>
        <begin position="1"/>
        <end position="59"/>
    </location>
</feature>
<keyword evidence="4" id="KW-0862">Zinc</keyword>
<feature type="domain" description="C2H2-type" evidence="6">
    <location>
        <begin position="1236"/>
        <end position="1267"/>
    </location>
</feature>
<dbReference type="SUPFAM" id="SSF50978">
    <property type="entry name" value="WD40 repeat-like"/>
    <property type="match status" value="1"/>
</dbReference>
<evidence type="ECO:0000256" key="4">
    <source>
        <dbReference type="PROSITE-ProRule" id="PRU00042"/>
    </source>
</evidence>
<feature type="compositionally biased region" description="Basic and acidic residues" evidence="5">
    <location>
        <begin position="534"/>
        <end position="544"/>
    </location>
</feature>
<sequence length="2324" mass="251073">MIPKVGRSKPISKTSKTAPKPEPKHTQTGGFQGSAARATFKDTKSHTIASTSTDTTTQGVGADVRTSVSTLTSSDGAVDVGVVGEGELPRKSIDVHTQKNIGQASRALTTATTHTRTRIHDDDLNSDTEIEQYHAPATVRLPAVKASIRTRGESFDPDTERGQEHVVAEVELPMTNVSIPNRSEHIVDSQTKKRVGTKLQSTSRADKVLSTQSEKTKKEIANISDARAGAEVVGSALSTSLTDISANTDLPLETVKAGNEELTQVQTQTHAHAQAHTTVLTKACTGARRGTRSIRKTSSSWVTEPVQEDTLSEAGDTTSTDLARSTEVVEAEASSLTADSEAAGTAIDGVGTVADGMGDQMDDKIMDDGIIDDGISQTAAKRKKRAKEGKHAKKNLKRGAETITSYYQKVDVRKGTPHAVDGSQGDDMKRGDDESIGVEKGTDKVDGEVPVTAGEGLDGHAAAEDKGDTVTALVETQPGVPGGGQKRARGKRKQSVDVRGTVAKVGDEGGKSAIIHPDVEGGESVAEVAEDADADVKQNRDDTNGPKASGKGRKRGRRKSQQTHEHVGECSEVDSDVCVERDLASSDTTHDVGVHDSGGGAEDAETTGEEEKKSARGRRMQIQTATGESVGTDVHVDTNAGSSTTAQGAENSDPRETVKGKRSGGAKKARKTGLTGKKTTRGRGKQTHKESGATLYVDMNAAAETDADGAPSVVIVEPENHDAVVVVSGTSKRSVRGKSKQLQHEGVVGDTGADTDAVQIVASPIAAKQHVKADPGETVSVAGRKGERGVREKSKLILNECVDVEMDVDVPADIDSTSSRRTRGRSKPVQKDTGEDVDPNGDVVRDTNSDVAMDTEIIDTEDTVLKVDGIGRKSARGSRKQILQPAENHLDVNAETGMDVEKGTQAAQAGEDGAARETVPEVSRKGVRGRRKQPRKNSRKGLDAEGNADENGSVPPATVDTENLNLGEATVSQGERDATTKADTAVVVKTESTNGDGVSGQVEAQHSPRSSRSRSHERFVSKAKPGKGTAAPESEDRTAAPESEDRTAAPENETGMALEGETDILTANEGTDVPVVADKTNTTVVACEAAIIAAKPDQNVSDASKSDVGTVGDKTAKVVEEAAEVVEIQDTIASQRGRRTVRAPKNTIQVHDSENDESSNVQQKKPNTPKKKSTKKQKVASDTKASPMSPTLANAPVMGPLQCPFPQCSFISHKPNDYTHLTSHEEVHAKEYALLLRCPYAKCGLEFWQARALNVHLRITSHQTSQKRVRKSALKEKGRKNSVISIGLSDTEDQSDASADSGPIRSKRKRIATKRKAGSKNRNSISSPVKARTPKRGVQESAVKVAKTGSTASAKKKRGRPATQLKKKAPTKAANPPPVYMSGDDDSFSVSSLSDADSDFNVEIAVANDRLEKFGTLVSTRSAKRSLSGDDDSDHEIEDESEEEEITKSKRKYVRKDVTTAKATKKQPIITAQGKELMQCLVLGCKMKFPAKSISSHMTIAHSMKDAPFKCPFTDVCAKGFKQISGLLYHLKNNVVVEDGFQVHLEASIKFINRRQRIPERKYKDLLPVNSNFPAQPPVRFGFAMRDMKEQPQLHHRLAGAPTTAARVRYAPPGNKLSNLDKIQLYRQDPLDVDWRWDTGGHTRFQQFLPTTQRTRLITANGTKRVASYLGHSYPKDTVLVLKIVKSYHKDKLKKHYHSNAVYMPKNVNPQEIHEETTHTVRLYPTEGVGVDLSPVVHRREVLIEYLKNLKKSVLMFSPPPPQTDYCMYFPSGVCALAWAPNINRKKGIERQYLALSVRDDYVTTTGGVGRVATLQIWDCGMLENHTSDMNAKTYILPRLAMVVALKQTAAIKMLTWAPCHARQEPARFKNSTESSKNSPAQTTHGLDTANEQSTAGINATINGASTSTNGIGSHSNAERKGADTERRGLSRLGVLAVTDHEGMVRLYAVPNVADVRKQSEDRSDRDTGIVHLDPVALLSKPSSHSQCTAIDWGISHKIAIGTLDGMVIVYDLSHFLKDEALVPPQKTLHIPHSQHFMAEKRAVNQVCWHPHFEQNVVMTSAITGEWHIWDTRDAATCLLSRNSYEYASVVLWPHSLGSFYVATSYGSVREHGVVEHKLKPNWVQKIRPGVMPMAMSYSLPLNAMATAFDDGALSVSNIGLIYKKKGVKDRNVWLHATVLEPNPIPKILPSLVALKKERALALKSNIKGKNKKQAKNPPSDASDSEPDIEAADETPEAEADTEAPSAPANPNHHVWMINDQISELGGLPTKANPAPIPDCLEEFLGPKSVSITHVQFCPSFMSGTWAAYAYESGFVRIRWCGDI</sequence>
<dbReference type="InterPro" id="IPR013087">
    <property type="entry name" value="Znf_C2H2_type"/>
</dbReference>
<accession>A0A0L0G0K4</accession>
<dbReference type="GO" id="GO:0000127">
    <property type="term" value="C:transcription factor TFIIIC complex"/>
    <property type="evidence" value="ECO:0007669"/>
    <property type="project" value="TreeGrafter"/>
</dbReference>
<feature type="compositionally biased region" description="Polar residues" evidence="5">
    <location>
        <begin position="639"/>
        <end position="650"/>
    </location>
</feature>
<feature type="region of interest" description="Disordered" evidence="5">
    <location>
        <begin position="2205"/>
        <end position="2253"/>
    </location>
</feature>
<dbReference type="PANTHER" id="PTHR15052">
    <property type="entry name" value="RNA POLYMERASE III TRANSCRIPTION INITIATION FACTOR COMPLEX SUBUNIT"/>
    <property type="match status" value="1"/>
</dbReference>
<feature type="region of interest" description="Disordered" evidence="5">
    <location>
        <begin position="873"/>
        <end position="1057"/>
    </location>
</feature>
<dbReference type="PROSITE" id="PS50157">
    <property type="entry name" value="ZINC_FINGER_C2H2_2"/>
    <property type="match status" value="1"/>
</dbReference>
<comment type="subcellular location">
    <subcellularLocation>
        <location evidence="1">Nucleus</location>
    </subcellularLocation>
</comment>
<feature type="compositionally biased region" description="Polar residues" evidence="5">
    <location>
        <begin position="1870"/>
        <end position="1916"/>
    </location>
</feature>
<keyword evidence="3" id="KW-0539">Nucleus</keyword>
<dbReference type="GeneID" id="25905846"/>
<feature type="compositionally biased region" description="Low complexity" evidence="5">
    <location>
        <begin position="46"/>
        <end position="57"/>
    </location>
</feature>
<reference evidence="7 8" key="1">
    <citation type="submission" date="2011-02" db="EMBL/GenBank/DDBJ databases">
        <title>The Genome Sequence of Sphaeroforma arctica JP610.</title>
        <authorList>
            <consortium name="The Broad Institute Genome Sequencing Platform"/>
            <person name="Russ C."/>
            <person name="Cuomo C."/>
            <person name="Young S.K."/>
            <person name="Zeng Q."/>
            <person name="Gargeya S."/>
            <person name="Alvarado L."/>
            <person name="Berlin A."/>
            <person name="Chapman S.B."/>
            <person name="Chen Z."/>
            <person name="Freedman E."/>
            <person name="Gellesch M."/>
            <person name="Goldberg J."/>
            <person name="Griggs A."/>
            <person name="Gujja S."/>
            <person name="Heilman E."/>
            <person name="Heiman D."/>
            <person name="Howarth C."/>
            <person name="Mehta T."/>
            <person name="Neiman D."/>
            <person name="Pearson M."/>
            <person name="Roberts A."/>
            <person name="Saif S."/>
            <person name="Shea T."/>
            <person name="Shenoy N."/>
            <person name="Sisk P."/>
            <person name="Stolte C."/>
            <person name="Sykes S."/>
            <person name="White J."/>
            <person name="Yandava C."/>
            <person name="Burger G."/>
            <person name="Gray M.W."/>
            <person name="Holland P.W.H."/>
            <person name="King N."/>
            <person name="Lang F.B.F."/>
            <person name="Roger A.J."/>
            <person name="Ruiz-Trillo I."/>
            <person name="Haas B."/>
            <person name="Nusbaum C."/>
            <person name="Birren B."/>
        </authorList>
    </citation>
    <scope>NUCLEOTIDE SEQUENCE [LARGE SCALE GENOMIC DNA]</scope>
    <source>
        <strain evidence="7 8">JP610</strain>
    </source>
</reference>
<evidence type="ECO:0000313" key="7">
    <source>
        <dbReference type="EMBL" id="KNC82371.1"/>
    </source>
</evidence>
<dbReference type="STRING" id="667725.A0A0L0G0K4"/>
<proteinExistence type="predicted"/>
<feature type="compositionally biased region" description="Acidic residues" evidence="5">
    <location>
        <begin position="1429"/>
        <end position="1445"/>
    </location>
</feature>
<dbReference type="InterPro" id="IPR052416">
    <property type="entry name" value="GTF3C_component"/>
</dbReference>
<evidence type="ECO:0000256" key="2">
    <source>
        <dbReference type="ARBA" id="ARBA00023163"/>
    </source>
</evidence>
<feature type="region of interest" description="Disordered" evidence="5">
    <location>
        <begin position="813"/>
        <end position="847"/>
    </location>
</feature>
<keyword evidence="4" id="KW-0863">Zinc-finger</keyword>
<dbReference type="GO" id="GO:0006383">
    <property type="term" value="P:transcription by RNA polymerase III"/>
    <property type="evidence" value="ECO:0007669"/>
    <property type="project" value="TreeGrafter"/>
</dbReference>
<feature type="compositionally biased region" description="Low complexity" evidence="5">
    <location>
        <begin position="981"/>
        <end position="990"/>
    </location>
</feature>
<dbReference type="PANTHER" id="PTHR15052:SF2">
    <property type="entry name" value="GENERAL TRANSCRIPTION FACTOR 3C POLYPEPTIDE 2"/>
    <property type="match status" value="1"/>
</dbReference>
<feature type="compositionally biased region" description="Basic and acidic residues" evidence="5">
    <location>
        <begin position="457"/>
        <end position="468"/>
    </location>
</feature>
<feature type="region of interest" description="Disordered" evidence="5">
    <location>
        <begin position="1421"/>
        <end position="1449"/>
    </location>
</feature>
<dbReference type="SMART" id="SM00355">
    <property type="entry name" value="ZnF_C2H2"/>
    <property type="match status" value="3"/>
</dbReference>
<feature type="compositionally biased region" description="Basic residues" evidence="5">
    <location>
        <begin position="925"/>
        <end position="939"/>
    </location>
</feature>
<feature type="compositionally biased region" description="Basic residues" evidence="5">
    <location>
        <begin position="1265"/>
        <end position="1280"/>
    </location>
</feature>
<feature type="region of interest" description="Disordered" evidence="5">
    <location>
        <begin position="1136"/>
        <end position="1190"/>
    </location>
</feature>
<keyword evidence="8" id="KW-1185">Reference proteome</keyword>
<feature type="region of interest" description="Disordered" evidence="5">
    <location>
        <begin position="508"/>
        <end position="527"/>
    </location>
</feature>
<dbReference type="Proteomes" id="UP000054560">
    <property type="component" value="Unassembled WGS sequence"/>
</dbReference>
<evidence type="ECO:0000256" key="5">
    <source>
        <dbReference type="SAM" id="MobiDB-lite"/>
    </source>
</evidence>
<feature type="compositionally biased region" description="Basic residues" evidence="5">
    <location>
        <begin position="1354"/>
        <end position="1370"/>
    </location>
</feature>
<gene>
    <name evidence="7" type="ORF">SARC_05342</name>
</gene>
<feature type="compositionally biased region" description="Basic and acidic residues" evidence="5">
    <location>
        <begin position="578"/>
        <end position="594"/>
    </location>
</feature>
<feature type="region of interest" description="Disordered" evidence="5">
    <location>
        <begin position="1866"/>
        <end position="1926"/>
    </location>
</feature>
<dbReference type="PROSITE" id="PS00028">
    <property type="entry name" value="ZINC_FINGER_C2H2_1"/>
    <property type="match status" value="1"/>
</dbReference>
<keyword evidence="2" id="KW-0804">Transcription</keyword>
<protein>
    <recommendedName>
        <fullName evidence="6">C2H2-type domain-containing protein</fullName>
    </recommendedName>
</protein>
<feature type="compositionally biased region" description="Basic and acidic residues" evidence="5">
    <location>
        <begin position="1917"/>
        <end position="1926"/>
    </location>
</feature>
<feature type="region of interest" description="Disordered" evidence="5">
    <location>
        <begin position="1261"/>
        <end position="1392"/>
    </location>
</feature>
<feature type="compositionally biased region" description="Basic residues" evidence="5">
    <location>
        <begin position="1305"/>
        <end position="1319"/>
    </location>
</feature>
<feature type="region of interest" description="Disordered" evidence="5">
    <location>
        <begin position="533"/>
        <end position="691"/>
    </location>
</feature>
<dbReference type="GO" id="GO:0005634">
    <property type="term" value="C:nucleus"/>
    <property type="evidence" value="ECO:0007669"/>
    <property type="project" value="UniProtKB-SubCell"/>
</dbReference>
<dbReference type="InterPro" id="IPR015943">
    <property type="entry name" value="WD40/YVTN_repeat-like_dom_sf"/>
</dbReference>
<evidence type="ECO:0000256" key="3">
    <source>
        <dbReference type="ARBA" id="ARBA00023242"/>
    </source>
</evidence>
<feature type="compositionally biased region" description="Basic residues" evidence="5">
    <location>
        <begin position="660"/>
        <end position="671"/>
    </location>
</feature>
<organism evidence="7 8">
    <name type="scientific">Sphaeroforma arctica JP610</name>
    <dbReference type="NCBI Taxonomy" id="667725"/>
    <lineage>
        <taxon>Eukaryota</taxon>
        <taxon>Ichthyosporea</taxon>
        <taxon>Ichthyophonida</taxon>
        <taxon>Sphaeroforma</taxon>
    </lineage>
</organism>
<dbReference type="EMBL" id="KQ241933">
    <property type="protein sequence ID" value="KNC82371.1"/>
    <property type="molecule type" value="Genomic_DNA"/>
</dbReference>
<feature type="compositionally biased region" description="Low complexity" evidence="5">
    <location>
        <begin position="1344"/>
        <end position="1353"/>
    </location>
</feature>
<feature type="compositionally biased region" description="Basic and acidic residues" evidence="5">
    <location>
        <begin position="1034"/>
        <end position="1048"/>
    </location>
</feature>
<dbReference type="InterPro" id="IPR036322">
    <property type="entry name" value="WD40_repeat_dom_sf"/>
</dbReference>
<feature type="region of interest" description="Disordered" evidence="5">
    <location>
        <begin position="414"/>
        <end position="498"/>
    </location>
</feature>
<dbReference type="Gene3D" id="2.130.10.10">
    <property type="entry name" value="YVTN repeat-like/Quinoprotein amine dehydrogenase"/>
    <property type="match status" value="1"/>
</dbReference>
<feature type="compositionally biased region" description="Basic and acidic residues" evidence="5">
    <location>
        <begin position="913"/>
        <end position="924"/>
    </location>
</feature>
<name>A0A0L0G0K4_9EUKA</name>
<dbReference type="OrthoDB" id="4703at2759"/>
<evidence type="ECO:0000313" key="8">
    <source>
        <dbReference type="Proteomes" id="UP000054560"/>
    </source>
</evidence>
<feature type="compositionally biased region" description="Basic residues" evidence="5">
    <location>
        <begin position="1167"/>
        <end position="1178"/>
    </location>
</feature>
<keyword evidence="4" id="KW-0479">Metal-binding</keyword>
<feature type="region of interest" description="Disordered" evidence="5">
    <location>
        <begin position="290"/>
        <end position="323"/>
    </location>
</feature>
<dbReference type="RefSeq" id="XP_014156273.1">
    <property type="nucleotide sequence ID" value="XM_014300798.1"/>
</dbReference>
<feature type="compositionally biased region" description="Basic residues" evidence="5">
    <location>
        <begin position="550"/>
        <end position="561"/>
    </location>
</feature>
<evidence type="ECO:0000256" key="1">
    <source>
        <dbReference type="ARBA" id="ARBA00004123"/>
    </source>
</evidence>